<evidence type="ECO:0000259" key="13">
    <source>
        <dbReference type="PROSITE" id="PS50157"/>
    </source>
</evidence>
<evidence type="ECO:0000313" key="14">
    <source>
        <dbReference type="Ensembl" id="ENSHCOP00000005769.1"/>
    </source>
</evidence>
<evidence type="ECO:0000313" key="15">
    <source>
        <dbReference type="Proteomes" id="UP000264820"/>
    </source>
</evidence>
<evidence type="ECO:0000256" key="8">
    <source>
        <dbReference type="ARBA" id="ARBA00023125"/>
    </source>
</evidence>
<name>A0A3Q3D8K4_HIPCM</name>
<feature type="region of interest" description="Disordered" evidence="12">
    <location>
        <begin position="70"/>
        <end position="162"/>
    </location>
</feature>
<dbReference type="PROSITE" id="PS00028">
    <property type="entry name" value="ZINC_FINGER_C2H2_1"/>
    <property type="match status" value="4"/>
</dbReference>
<dbReference type="PROSITE" id="PS50157">
    <property type="entry name" value="ZINC_FINGER_C2H2_2"/>
    <property type="match status" value="5"/>
</dbReference>
<feature type="compositionally biased region" description="Basic and acidic residues" evidence="12">
    <location>
        <begin position="108"/>
        <end position="124"/>
    </location>
</feature>
<keyword evidence="15" id="KW-1185">Reference proteome</keyword>
<dbReference type="InterPro" id="IPR036236">
    <property type="entry name" value="Znf_C2H2_sf"/>
</dbReference>
<dbReference type="OMA" id="HERKHRV"/>
<feature type="compositionally biased region" description="Basic and acidic residues" evidence="12">
    <location>
        <begin position="20"/>
        <end position="30"/>
    </location>
</feature>
<evidence type="ECO:0000256" key="11">
    <source>
        <dbReference type="PROSITE-ProRule" id="PRU00042"/>
    </source>
</evidence>
<dbReference type="GO" id="GO:0005634">
    <property type="term" value="C:nucleus"/>
    <property type="evidence" value="ECO:0007669"/>
    <property type="project" value="UniProtKB-SubCell"/>
</dbReference>
<evidence type="ECO:0000256" key="2">
    <source>
        <dbReference type="ARBA" id="ARBA00006991"/>
    </source>
</evidence>
<dbReference type="PANTHER" id="PTHR16515">
    <property type="entry name" value="PR DOMAIN ZINC FINGER PROTEIN"/>
    <property type="match status" value="1"/>
</dbReference>
<dbReference type="Proteomes" id="UP000264820">
    <property type="component" value="Unplaced"/>
</dbReference>
<dbReference type="AlphaFoldDB" id="A0A3Q3D8K4"/>
<keyword evidence="4" id="KW-0677">Repeat</keyword>
<evidence type="ECO:0000256" key="10">
    <source>
        <dbReference type="ARBA" id="ARBA00023242"/>
    </source>
</evidence>
<keyword evidence="6" id="KW-0862">Zinc</keyword>
<feature type="domain" description="C2H2-type" evidence="13">
    <location>
        <begin position="166"/>
        <end position="193"/>
    </location>
</feature>
<dbReference type="PANTHER" id="PTHR16515:SF49">
    <property type="entry name" value="GASTRULA ZINC FINGER PROTEIN XLCGF49.1-LIKE-RELATED"/>
    <property type="match status" value="1"/>
</dbReference>
<feature type="region of interest" description="Disordered" evidence="12">
    <location>
        <begin position="20"/>
        <end position="50"/>
    </location>
</feature>
<keyword evidence="3" id="KW-0479">Metal-binding</keyword>
<keyword evidence="5 11" id="KW-0863">Zinc-finger</keyword>
<dbReference type="GO" id="GO:0008270">
    <property type="term" value="F:zinc ion binding"/>
    <property type="evidence" value="ECO:0007669"/>
    <property type="project" value="UniProtKB-KW"/>
</dbReference>
<feature type="compositionally biased region" description="Basic and acidic residues" evidence="12">
    <location>
        <begin position="151"/>
        <end position="162"/>
    </location>
</feature>
<dbReference type="InterPro" id="IPR013087">
    <property type="entry name" value="Znf_C2H2_type"/>
</dbReference>
<dbReference type="Pfam" id="PF12874">
    <property type="entry name" value="zf-met"/>
    <property type="match status" value="1"/>
</dbReference>
<keyword evidence="7" id="KW-0805">Transcription regulation</keyword>
<dbReference type="FunFam" id="3.30.160.60:FF:001450">
    <property type="entry name" value="zinc finger protein 774"/>
    <property type="match status" value="1"/>
</dbReference>
<dbReference type="SMART" id="SM00355">
    <property type="entry name" value="ZnF_C2H2"/>
    <property type="match status" value="6"/>
</dbReference>
<feature type="domain" description="C2H2-type" evidence="13">
    <location>
        <begin position="277"/>
        <end position="304"/>
    </location>
</feature>
<organism evidence="14 15">
    <name type="scientific">Hippocampus comes</name>
    <name type="common">Tiger tail seahorse</name>
    <dbReference type="NCBI Taxonomy" id="109280"/>
    <lineage>
        <taxon>Eukaryota</taxon>
        <taxon>Metazoa</taxon>
        <taxon>Chordata</taxon>
        <taxon>Craniata</taxon>
        <taxon>Vertebrata</taxon>
        <taxon>Euteleostomi</taxon>
        <taxon>Actinopterygii</taxon>
        <taxon>Neopterygii</taxon>
        <taxon>Teleostei</taxon>
        <taxon>Neoteleostei</taxon>
        <taxon>Acanthomorphata</taxon>
        <taxon>Syngnathiaria</taxon>
        <taxon>Syngnathiformes</taxon>
        <taxon>Syngnathoidei</taxon>
        <taxon>Syngnathidae</taxon>
        <taxon>Hippocampus</taxon>
    </lineage>
</organism>
<evidence type="ECO:0000256" key="6">
    <source>
        <dbReference type="ARBA" id="ARBA00022833"/>
    </source>
</evidence>
<accession>A0A3Q3D8K4</accession>
<feature type="compositionally biased region" description="Polar residues" evidence="12">
    <location>
        <begin position="34"/>
        <end position="43"/>
    </location>
</feature>
<feature type="domain" description="C2H2-type" evidence="13">
    <location>
        <begin position="251"/>
        <end position="276"/>
    </location>
</feature>
<dbReference type="Ensembl" id="ENSHCOT00000004806.1">
    <property type="protein sequence ID" value="ENSHCOP00000005769.1"/>
    <property type="gene ID" value="ENSHCOG00000007464.1"/>
</dbReference>
<dbReference type="GeneTree" id="ENSGT01150000286977"/>
<comment type="similarity">
    <text evidence="2">Belongs to the krueppel C2H2-type zinc-finger protein family.</text>
</comment>
<evidence type="ECO:0000256" key="3">
    <source>
        <dbReference type="ARBA" id="ARBA00022723"/>
    </source>
</evidence>
<dbReference type="FunFam" id="3.30.160.60:FF:001443">
    <property type="entry name" value="Zinc finger protein 668"/>
    <property type="match status" value="1"/>
</dbReference>
<dbReference type="Pfam" id="PF00096">
    <property type="entry name" value="zf-C2H2"/>
    <property type="match status" value="4"/>
</dbReference>
<reference evidence="14" key="1">
    <citation type="submission" date="2025-08" db="UniProtKB">
        <authorList>
            <consortium name="Ensembl"/>
        </authorList>
    </citation>
    <scope>IDENTIFICATION</scope>
</reference>
<dbReference type="FunFam" id="3.30.160.60:FF:000072">
    <property type="entry name" value="zinc finger protein 143 isoform X1"/>
    <property type="match status" value="1"/>
</dbReference>
<feature type="domain" description="C2H2-type" evidence="13">
    <location>
        <begin position="223"/>
        <end position="250"/>
    </location>
</feature>
<sequence>MRLRLKQNVVQKYRLNVKQFKEKEKNKDNDYPSGGSNVLNRVNSPPKKKRRKLPTLLRWLALSTLCSRENVQSEDAAGVPSEQQEEPTEPLHVKEEDEDEDEWTSYGVKREDDSAPRGHGEENRSGTSWEIEAKAHVDDDISASSDTELSDDAKEPSDPKGDNDLLICTECGKTFVQRGNLNRHLRTHSGEKPFVCSFCSKSFTRKSDLKVHMQAKHTGEKPFNCDICAKKFPVKKYLMIHMRTHSLDKPFACSACSKAFARDVRTHMRTHTGEKPFTCPVCNKGFSTKAYVTMHMRTHTGERLFSCDVCHKRFTFKTQVNSHVCIGQKKKQ</sequence>
<dbReference type="FunFam" id="3.30.160.60:FF:000130">
    <property type="entry name" value="Spalt-like transcription factor 4"/>
    <property type="match status" value="1"/>
</dbReference>
<keyword evidence="10" id="KW-0539">Nucleus</keyword>
<evidence type="ECO:0000256" key="4">
    <source>
        <dbReference type="ARBA" id="ARBA00022737"/>
    </source>
</evidence>
<dbReference type="SUPFAM" id="SSF57667">
    <property type="entry name" value="beta-beta-alpha zinc fingers"/>
    <property type="match status" value="3"/>
</dbReference>
<comment type="subcellular location">
    <subcellularLocation>
        <location evidence="1">Nucleus</location>
    </subcellularLocation>
</comment>
<evidence type="ECO:0000256" key="1">
    <source>
        <dbReference type="ARBA" id="ARBA00004123"/>
    </source>
</evidence>
<dbReference type="FunFam" id="3.30.160.60:FF:001235">
    <property type="entry name" value="Si:ch211-119o8.6"/>
    <property type="match status" value="1"/>
</dbReference>
<evidence type="ECO:0000256" key="7">
    <source>
        <dbReference type="ARBA" id="ARBA00023015"/>
    </source>
</evidence>
<keyword evidence="9" id="KW-0804">Transcription</keyword>
<evidence type="ECO:0000256" key="9">
    <source>
        <dbReference type="ARBA" id="ARBA00023163"/>
    </source>
</evidence>
<dbReference type="GO" id="GO:0003677">
    <property type="term" value="F:DNA binding"/>
    <property type="evidence" value="ECO:0007669"/>
    <property type="project" value="UniProtKB-KW"/>
</dbReference>
<proteinExistence type="inferred from homology"/>
<evidence type="ECO:0000256" key="12">
    <source>
        <dbReference type="SAM" id="MobiDB-lite"/>
    </source>
</evidence>
<keyword evidence="8" id="KW-0238">DNA-binding</keyword>
<dbReference type="Gene3D" id="3.30.160.60">
    <property type="entry name" value="Classic Zinc Finger"/>
    <property type="match status" value="6"/>
</dbReference>
<dbReference type="GO" id="GO:0010468">
    <property type="term" value="P:regulation of gene expression"/>
    <property type="evidence" value="ECO:0007669"/>
    <property type="project" value="TreeGrafter"/>
</dbReference>
<reference evidence="14" key="2">
    <citation type="submission" date="2025-09" db="UniProtKB">
        <authorList>
            <consortium name="Ensembl"/>
        </authorList>
    </citation>
    <scope>IDENTIFICATION</scope>
</reference>
<feature type="domain" description="C2H2-type" evidence="13">
    <location>
        <begin position="194"/>
        <end position="222"/>
    </location>
</feature>
<dbReference type="InterPro" id="IPR050331">
    <property type="entry name" value="Zinc_finger"/>
</dbReference>
<protein>
    <recommendedName>
        <fullName evidence="13">C2H2-type domain-containing protein</fullName>
    </recommendedName>
</protein>
<evidence type="ECO:0000256" key="5">
    <source>
        <dbReference type="ARBA" id="ARBA00022771"/>
    </source>
</evidence>